<organism evidence="1 2">
    <name type="scientific">Rhododendron molle</name>
    <name type="common">Chinese azalea</name>
    <name type="synonym">Azalea mollis</name>
    <dbReference type="NCBI Taxonomy" id="49168"/>
    <lineage>
        <taxon>Eukaryota</taxon>
        <taxon>Viridiplantae</taxon>
        <taxon>Streptophyta</taxon>
        <taxon>Embryophyta</taxon>
        <taxon>Tracheophyta</taxon>
        <taxon>Spermatophyta</taxon>
        <taxon>Magnoliopsida</taxon>
        <taxon>eudicotyledons</taxon>
        <taxon>Gunneridae</taxon>
        <taxon>Pentapetalae</taxon>
        <taxon>asterids</taxon>
        <taxon>Ericales</taxon>
        <taxon>Ericaceae</taxon>
        <taxon>Ericoideae</taxon>
        <taxon>Rhodoreae</taxon>
        <taxon>Rhododendron</taxon>
    </lineage>
</organism>
<dbReference type="EMBL" id="CM046396">
    <property type="protein sequence ID" value="KAI8537953.1"/>
    <property type="molecule type" value="Genomic_DNA"/>
</dbReference>
<keyword evidence="2" id="KW-1185">Reference proteome</keyword>
<proteinExistence type="predicted"/>
<evidence type="ECO:0000313" key="2">
    <source>
        <dbReference type="Proteomes" id="UP001062846"/>
    </source>
</evidence>
<dbReference type="Proteomes" id="UP001062846">
    <property type="component" value="Chromosome 9"/>
</dbReference>
<reference evidence="1" key="1">
    <citation type="submission" date="2022-02" db="EMBL/GenBank/DDBJ databases">
        <title>Plant Genome Project.</title>
        <authorList>
            <person name="Zhang R.-G."/>
        </authorList>
    </citation>
    <scope>NUCLEOTIDE SEQUENCE</scope>
    <source>
        <strain evidence="1">AT1</strain>
    </source>
</reference>
<sequence>MSRLPEETMMMILLRLPVKTLGQCKCVSKSWCSLISDPHFIKSHLNLTISDPNTSKYSKLFMMYPFYSLDYESPSSFEDVEDDEAIVDLGSPPKEPDHGVEIVGSCNGLICLLYLPDSFILWNPTIKESKELPTLPLSPSYGDLCFRGFGYNSSINDYKVVRAPRANANPNQFRVEVFSLKANSWRRIEDIKDSLVIEEGDVGSCLNGALHWLGSSVAGPNKRGVIVSLDLGTEEFREIPIPDCDNKNGTISFHTLGTINGCLSLLSKEGRSTDVGIWVMKEYGVNASWTKLLVLPQDDFLSCGYLVPICFTSNGDVVIDDDGTSVVRYNHNEKTVRNLKVRSEDIIEWILYVESLISPDGY</sequence>
<accession>A0ACC0MC35</accession>
<protein>
    <submittedName>
        <fullName evidence="1">Uncharacterized protein</fullName>
    </submittedName>
</protein>
<gene>
    <name evidence="1" type="ORF">RHMOL_Rhmol09G0063600</name>
</gene>
<evidence type="ECO:0000313" key="1">
    <source>
        <dbReference type="EMBL" id="KAI8537953.1"/>
    </source>
</evidence>
<name>A0ACC0MC35_RHOML</name>
<comment type="caution">
    <text evidence="1">The sequence shown here is derived from an EMBL/GenBank/DDBJ whole genome shotgun (WGS) entry which is preliminary data.</text>
</comment>